<comment type="caution">
    <text evidence="1">The sequence shown here is derived from an EMBL/GenBank/DDBJ whole genome shotgun (WGS) entry which is preliminary data.</text>
</comment>
<dbReference type="EMBL" id="AWUE01020373">
    <property type="protein sequence ID" value="OMO68597.1"/>
    <property type="molecule type" value="Genomic_DNA"/>
</dbReference>
<keyword evidence="2" id="KW-1185">Reference proteome</keyword>
<gene>
    <name evidence="1" type="ORF">COLO4_29561</name>
</gene>
<organism evidence="1 2">
    <name type="scientific">Corchorus olitorius</name>
    <dbReference type="NCBI Taxonomy" id="93759"/>
    <lineage>
        <taxon>Eukaryota</taxon>
        <taxon>Viridiplantae</taxon>
        <taxon>Streptophyta</taxon>
        <taxon>Embryophyta</taxon>
        <taxon>Tracheophyta</taxon>
        <taxon>Spermatophyta</taxon>
        <taxon>Magnoliopsida</taxon>
        <taxon>eudicotyledons</taxon>
        <taxon>Gunneridae</taxon>
        <taxon>Pentapetalae</taxon>
        <taxon>rosids</taxon>
        <taxon>malvids</taxon>
        <taxon>Malvales</taxon>
        <taxon>Malvaceae</taxon>
        <taxon>Grewioideae</taxon>
        <taxon>Apeibeae</taxon>
        <taxon>Corchorus</taxon>
    </lineage>
</organism>
<accession>A0A1R3HE30</accession>
<evidence type="ECO:0000313" key="2">
    <source>
        <dbReference type="Proteomes" id="UP000187203"/>
    </source>
</evidence>
<evidence type="ECO:0000313" key="1">
    <source>
        <dbReference type="EMBL" id="OMO68597.1"/>
    </source>
</evidence>
<name>A0A1R3HE30_9ROSI</name>
<protein>
    <submittedName>
        <fullName evidence="1">Uncharacterized protein</fullName>
    </submittedName>
</protein>
<reference evidence="2" key="1">
    <citation type="submission" date="2013-09" db="EMBL/GenBank/DDBJ databases">
        <title>Corchorus olitorius genome sequencing.</title>
        <authorList>
            <person name="Alam M."/>
            <person name="Haque M.S."/>
            <person name="Islam M.S."/>
            <person name="Emdad E.M."/>
            <person name="Islam M.M."/>
            <person name="Ahmed B."/>
            <person name="Halim A."/>
            <person name="Hossen Q.M.M."/>
            <person name="Hossain M.Z."/>
            <person name="Ahmed R."/>
            <person name="Khan M.M."/>
            <person name="Islam R."/>
            <person name="Rashid M.M."/>
            <person name="Khan S.A."/>
            <person name="Rahman M.S."/>
            <person name="Alam M."/>
            <person name="Yahiya A.S."/>
            <person name="Khan M.S."/>
            <person name="Azam M.S."/>
            <person name="Haque T."/>
            <person name="Lashkar M.Z.H."/>
            <person name="Akhand A.I."/>
            <person name="Morshed G."/>
            <person name="Roy S."/>
            <person name="Uddin K.S."/>
            <person name="Rabeya T."/>
            <person name="Hossain A.S."/>
            <person name="Chowdhury A."/>
            <person name="Snigdha A.R."/>
            <person name="Mortoza M.S."/>
            <person name="Matin S.A."/>
            <person name="Hoque S.M.E."/>
            <person name="Islam M.K."/>
            <person name="Roy D.K."/>
            <person name="Haider R."/>
            <person name="Moosa M.M."/>
            <person name="Elias S.M."/>
            <person name="Hasan A.M."/>
            <person name="Jahan S."/>
            <person name="Shafiuddin M."/>
            <person name="Mahmood N."/>
            <person name="Shommy N.S."/>
        </authorList>
    </citation>
    <scope>NUCLEOTIDE SEQUENCE [LARGE SCALE GENOMIC DNA]</scope>
    <source>
        <strain evidence="2">cv. O-4</strain>
    </source>
</reference>
<sequence>MENIVKAKEQDSSHLEENISSFQQEVSPVSIKTKLSSGNTARVF</sequence>
<dbReference type="AlphaFoldDB" id="A0A1R3HE30"/>
<dbReference type="Proteomes" id="UP000187203">
    <property type="component" value="Unassembled WGS sequence"/>
</dbReference>
<proteinExistence type="predicted"/>